<dbReference type="Gene3D" id="3.40.50.1820">
    <property type="entry name" value="alpha/beta hydrolase"/>
    <property type="match status" value="1"/>
</dbReference>
<dbReference type="PANTHER" id="PTHR46438:SF2">
    <property type="entry name" value="ALPHA_BETA-HYDROLASES SUPERFAMILY PROTEIN"/>
    <property type="match status" value="1"/>
</dbReference>
<dbReference type="GO" id="GO:0016787">
    <property type="term" value="F:hydrolase activity"/>
    <property type="evidence" value="ECO:0007669"/>
    <property type="project" value="UniProtKB-KW"/>
</dbReference>
<evidence type="ECO:0000259" key="1">
    <source>
        <dbReference type="Pfam" id="PF12697"/>
    </source>
</evidence>
<accession>A0A3Q8I3I1</accession>
<dbReference type="SUPFAM" id="SSF53474">
    <property type="entry name" value="alpha/beta-Hydrolases"/>
    <property type="match status" value="1"/>
</dbReference>
<name>A0A3Q8I3I1_9BACT</name>
<evidence type="ECO:0000313" key="2">
    <source>
        <dbReference type="EMBL" id="AYM52772.1"/>
    </source>
</evidence>
<dbReference type="Pfam" id="PF12697">
    <property type="entry name" value="Abhydrolase_6"/>
    <property type="match status" value="1"/>
</dbReference>
<dbReference type="InterPro" id="IPR000073">
    <property type="entry name" value="AB_hydrolase_1"/>
</dbReference>
<dbReference type="PANTHER" id="PTHR46438">
    <property type="entry name" value="ALPHA/BETA-HYDROLASES SUPERFAMILY PROTEIN"/>
    <property type="match status" value="1"/>
</dbReference>
<keyword evidence="2" id="KW-0378">Hydrolase</keyword>
<feature type="domain" description="AB hydrolase-1" evidence="1">
    <location>
        <begin position="50"/>
        <end position="306"/>
    </location>
</feature>
<reference evidence="2" key="1">
    <citation type="journal article" date="2018" name="J. Ind. Microbiol. Biotechnol.">
        <title>Genome mining reveals uncommon alkylpyrones as type III PKS products from myxobacteria.</title>
        <authorList>
            <person name="Hug J.J."/>
            <person name="Panter F."/>
            <person name="Krug D."/>
            <person name="Muller R."/>
        </authorList>
    </citation>
    <scope>NUCLEOTIDE SEQUENCE</scope>
    <source>
        <strain evidence="2">MCy10636</strain>
    </source>
</reference>
<dbReference type="PRINTS" id="PR00111">
    <property type="entry name" value="ABHYDROLASE"/>
</dbReference>
<protein>
    <submittedName>
        <fullName evidence="2">Alpha/beta hydrolase fold protein</fullName>
    </submittedName>
</protein>
<organism evidence="2">
    <name type="scientific">Simulacricoccus ruber</name>
    <dbReference type="NCBI Taxonomy" id="2303410"/>
    <lineage>
        <taxon>Bacteria</taxon>
        <taxon>Pseudomonadati</taxon>
        <taxon>Myxococcota</taxon>
        <taxon>Myxococcia</taxon>
        <taxon>Myxococcales</taxon>
        <taxon>Cystobacterineae</taxon>
        <taxon>Myxococcaceae</taxon>
        <taxon>Simulacricoccus</taxon>
    </lineage>
</organism>
<dbReference type="AlphaFoldDB" id="A0A3Q8I3I1"/>
<proteinExistence type="predicted"/>
<dbReference type="InterPro" id="IPR029058">
    <property type="entry name" value="AB_hydrolase_fold"/>
</dbReference>
<sequence length="325" mass="34635">MLRLSAPLPHPLPPPAASPVLPLRGAGVPLRVDLDGEVHGVDYGGSGPTLLLLHGLGGSHLNWLPAAPLLAAHGRVLAVDLLGFGRTPHAGRGVGVRAQQALVHRFITEVVKEPVVLVGNSFGGLVALAQAAEAPETVSGLVLVSPAQRPAPGTRLGPVQLLRLLLHTLPGLGEYLLWRDGRRGGARKLFLDVLTLGCADVARVPADVVEQNVALIAERMARMPLGHAASYLQATRSLLLTLLHRQRFEDWVQDVCAPTLLVHGQEDRLVPLAFSQELARQRPDWHFRALAGVGHVPQMEDAERFVGQLAAWLPGSRRPASAATA</sequence>
<dbReference type="EMBL" id="MH908884">
    <property type="protein sequence ID" value="AYM52772.1"/>
    <property type="molecule type" value="Genomic_DNA"/>
</dbReference>